<keyword evidence="2" id="KW-1185">Reference proteome</keyword>
<dbReference type="Proteomes" id="UP000887565">
    <property type="component" value="Unplaced"/>
</dbReference>
<dbReference type="AlphaFoldDB" id="A0A915KUH5"/>
<organism evidence="2 3">
    <name type="scientific">Romanomermis culicivorax</name>
    <name type="common">Nematode worm</name>
    <dbReference type="NCBI Taxonomy" id="13658"/>
    <lineage>
        <taxon>Eukaryota</taxon>
        <taxon>Metazoa</taxon>
        <taxon>Ecdysozoa</taxon>
        <taxon>Nematoda</taxon>
        <taxon>Enoplea</taxon>
        <taxon>Dorylaimia</taxon>
        <taxon>Mermithida</taxon>
        <taxon>Mermithoidea</taxon>
        <taxon>Mermithidae</taxon>
        <taxon>Romanomermis</taxon>
    </lineage>
</organism>
<evidence type="ECO:0000313" key="2">
    <source>
        <dbReference type="Proteomes" id="UP000887565"/>
    </source>
</evidence>
<dbReference type="WBParaSite" id="nRc.2.0.1.t42435-RA">
    <property type="protein sequence ID" value="nRc.2.0.1.t42435-RA"/>
    <property type="gene ID" value="nRc.2.0.1.g42435"/>
</dbReference>
<sequence length="89" mass="9960">MSALCRLTRGTQSDMIQDMTWYEDQAKNFTNVQQLANAVAKASSILTTTKAEIGTTKRPIIVNQADQEMLQPGSPQPFNPRFDHRCSTD</sequence>
<accession>A0A915KUH5</accession>
<proteinExistence type="predicted"/>
<name>A0A915KUH5_ROMCU</name>
<protein>
    <submittedName>
        <fullName evidence="3">Vinculin</fullName>
    </submittedName>
</protein>
<evidence type="ECO:0000256" key="1">
    <source>
        <dbReference type="SAM" id="MobiDB-lite"/>
    </source>
</evidence>
<reference evidence="3" key="1">
    <citation type="submission" date="2022-11" db="UniProtKB">
        <authorList>
            <consortium name="WormBaseParasite"/>
        </authorList>
    </citation>
    <scope>IDENTIFICATION</scope>
</reference>
<evidence type="ECO:0000313" key="3">
    <source>
        <dbReference type="WBParaSite" id="nRc.2.0.1.t42435-RA"/>
    </source>
</evidence>
<feature type="region of interest" description="Disordered" evidence="1">
    <location>
        <begin position="69"/>
        <end position="89"/>
    </location>
</feature>